<keyword evidence="1" id="KW-0732">Signal</keyword>
<dbReference type="EMBL" id="VFYP01000001">
    <property type="protein sequence ID" value="TPP10035.1"/>
    <property type="molecule type" value="Genomic_DNA"/>
</dbReference>
<feature type="signal peptide" evidence="1">
    <location>
        <begin position="1"/>
        <end position="22"/>
    </location>
</feature>
<evidence type="ECO:0000313" key="3">
    <source>
        <dbReference type="Proteomes" id="UP000316429"/>
    </source>
</evidence>
<keyword evidence="3" id="KW-1185">Reference proteome</keyword>
<feature type="chain" id="PRO_5021436526" evidence="1">
    <location>
        <begin position="23"/>
        <end position="166"/>
    </location>
</feature>
<sequence>MGNRHLTIAMLALCSWTMPAFAAADRIYCAASDAAVNVTLETGFSNKDEQRLIHFRGMVAVMEKAVPPEFRRIELDSDMLRQYWTDGRDLRFSLHAFSPTKSPVYRVTISLVTNRKTDSDPRYDGNFRLAVQKLTSGSRVDGDSLFEHDVPIFCAIKRPVWPSQNL</sequence>
<evidence type="ECO:0000256" key="1">
    <source>
        <dbReference type="SAM" id="SignalP"/>
    </source>
</evidence>
<reference evidence="2 3" key="1">
    <citation type="submission" date="2019-06" db="EMBL/GenBank/DDBJ databases">
        <title>Rhizobium sp. CL12 isolated from roots of soybean.</title>
        <authorList>
            <person name="Wang C."/>
        </authorList>
    </citation>
    <scope>NUCLEOTIDE SEQUENCE [LARGE SCALE GENOMIC DNA]</scope>
    <source>
        <strain evidence="2 3">CL12</strain>
    </source>
</reference>
<dbReference type="OrthoDB" id="9808963at2"/>
<proteinExistence type="predicted"/>
<accession>A0A504UGV9</accession>
<name>A0A504UGV9_9HYPH</name>
<organism evidence="2 3">
    <name type="scientific">Rhizobium glycinendophyticum</name>
    <dbReference type="NCBI Taxonomy" id="2589807"/>
    <lineage>
        <taxon>Bacteria</taxon>
        <taxon>Pseudomonadati</taxon>
        <taxon>Pseudomonadota</taxon>
        <taxon>Alphaproteobacteria</taxon>
        <taxon>Hyphomicrobiales</taxon>
        <taxon>Rhizobiaceae</taxon>
        <taxon>Rhizobium/Agrobacterium group</taxon>
        <taxon>Rhizobium</taxon>
    </lineage>
</organism>
<dbReference type="RefSeq" id="WP_140826398.1">
    <property type="nucleotide sequence ID" value="NZ_VFYP01000001.1"/>
</dbReference>
<evidence type="ECO:0000313" key="2">
    <source>
        <dbReference type="EMBL" id="TPP10035.1"/>
    </source>
</evidence>
<comment type="caution">
    <text evidence="2">The sequence shown here is derived from an EMBL/GenBank/DDBJ whole genome shotgun (WGS) entry which is preliminary data.</text>
</comment>
<gene>
    <name evidence="2" type="ORF">FJQ55_03950</name>
</gene>
<dbReference type="AlphaFoldDB" id="A0A504UGV9"/>
<dbReference type="Proteomes" id="UP000316429">
    <property type="component" value="Unassembled WGS sequence"/>
</dbReference>
<protein>
    <submittedName>
        <fullName evidence="2">Uncharacterized protein</fullName>
    </submittedName>
</protein>